<dbReference type="InterPro" id="IPR003660">
    <property type="entry name" value="HAMP_dom"/>
</dbReference>
<evidence type="ECO:0000256" key="2">
    <source>
        <dbReference type="ARBA" id="ARBA00004651"/>
    </source>
</evidence>
<keyword evidence="10" id="KW-0067">ATP-binding</keyword>
<evidence type="ECO:0000256" key="1">
    <source>
        <dbReference type="ARBA" id="ARBA00000085"/>
    </source>
</evidence>
<evidence type="ECO:0000256" key="8">
    <source>
        <dbReference type="ARBA" id="ARBA00022741"/>
    </source>
</evidence>
<evidence type="ECO:0000256" key="10">
    <source>
        <dbReference type="ARBA" id="ARBA00022840"/>
    </source>
</evidence>
<dbReference type="PRINTS" id="PR00344">
    <property type="entry name" value="BCTRLSENSOR"/>
</dbReference>
<keyword evidence="13 14" id="KW-0472">Membrane</keyword>
<dbReference type="PROSITE" id="PS50109">
    <property type="entry name" value="HIS_KIN"/>
    <property type="match status" value="1"/>
</dbReference>
<dbReference type="AlphaFoldDB" id="A0A1M5UP85"/>
<organism evidence="17 18">
    <name type="scientific">Caloranaerobacter azorensis DSM 13643</name>
    <dbReference type="NCBI Taxonomy" id="1121264"/>
    <lineage>
        <taxon>Bacteria</taxon>
        <taxon>Bacillati</taxon>
        <taxon>Bacillota</taxon>
        <taxon>Tissierellia</taxon>
        <taxon>Tissierellales</taxon>
        <taxon>Thermohalobacteraceae</taxon>
        <taxon>Caloranaerobacter</taxon>
    </lineage>
</organism>
<evidence type="ECO:0000256" key="7">
    <source>
        <dbReference type="ARBA" id="ARBA00022692"/>
    </source>
</evidence>
<feature type="transmembrane region" description="Helical" evidence="14">
    <location>
        <begin position="112"/>
        <end position="133"/>
    </location>
</feature>
<evidence type="ECO:0000256" key="6">
    <source>
        <dbReference type="ARBA" id="ARBA00022679"/>
    </source>
</evidence>
<evidence type="ECO:0000313" key="17">
    <source>
        <dbReference type="EMBL" id="SHH64769.1"/>
    </source>
</evidence>
<gene>
    <name evidence="17" type="ORF">SAMN02745135_01520</name>
</gene>
<dbReference type="Gene3D" id="6.10.340.10">
    <property type="match status" value="1"/>
</dbReference>
<evidence type="ECO:0000256" key="14">
    <source>
        <dbReference type="SAM" id="Phobius"/>
    </source>
</evidence>
<evidence type="ECO:0000259" key="16">
    <source>
        <dbReference type="PROSITE" id="PS50885"/>
    </source>
</evidence>
<dbReference type="SMART" id="SM00388">
    <property type="entry name" value="HisKA"/>
    <property type="match status" value="1"/>
</dbReference>
<evidence type="ECO:0000256" key="9">
    <source>
        <dbReference type="ARBA" id="ARBA00022777"/>
    </source>
</evidence>
<keyword evidence="5" id="KW-0597">Phosphoprotein</keyword>
<evidence type="ECO:0000256" key="12">
    <source>
        <dbReference type="ARBA" id="ARBA00023012"/>
    </source>
</evidence>
<dbReference type="PANTHER" id="PTHR45528:SF1">
    <property type="entry name" value="SENSOR HISTIDINE KINASE CPXA"/>
    <property type="match status" value="1"/>
</dbReference>
<evidence type="ECO:0000256" key="5">
    <source>
        <dbReference type="ARBA" id="ARBA00022553"/>
    </source>
</evidence>
<keyword evidence="6" id="KW-0808">Transferase</keyword>
<dbReference type="GO" id="GO:0005524">
    <property type="term" value="F:ATP binding"/>
    <property type="evidence" value="ECO:0007669"/>
    <property type="project" value="UniProtKB-KW"/>
</dbReference>
<dbReference type="Proteomes" id="UP000183967">
    <property type="component" value="Unassembled WGS sequence"/>
</dbReference>
<dbReference type="EC" id="2.7.13.3" evidence="3"/>
<evidence type="ECO:0000256" key="11">
    <source>
        <dbReference type="ARBA" id="ARBA00022989"/>
    </source>
</evidence>
<evidence type="ECO:0000259" key="15">
    <source>
        <dbReference type="PROSITE" id="PS50109"/>
    </source>
</evidence>
<dbReference type="PROSITE" id="PS50885">
    <property type="entry name" value="HAMP"/>
    <property type="match status" value="1"/>
</dbReference>
<comment type="catalytic activity">
    <reaction evidence="1">
        <text>ATP + protein L-histidine = ADP + protein N-phospho-L-histidine.</text>
        <dbReference type="EC" id="2.7.13.3"/>
    </reaction>
</comment>
<feature type="domain" description="Histidine kinase" evidence="15">
    <location>
        <begin position="202"/>
        <end position="415"/>
    </location>
</feature>
<keyword evidence="8" id="KW-0547">Nucleotide-binding</keyword>
<dbReference type="PANTHER" id="PTHR45528">
    <property type="entry name" value="SENSOR HISTIDINE KINASE CPXA"/>
    <property type="match status" value="1"/>
</dbReference>
<dbReference type="EMBL" id="FQXO01000038">
    <property type="protein sequence ID" value="SHH64769.1"/>
    <property type="molecule type" value="Genomic_DNA"/>
</dbReference>
<accession>A0A1M5UP85</accession>
<dbReference type="Pfam" id="PF00512">
    <property type="entry name" value="HisKA"/>
    <property type="match status" value="1"/>
</dbReference>
<keyword evidence="18" id="KW-1185">Reference proteome</keyword>
<keyword evidence="12" id="KW-0902">Two-component regulatory system</keyword>
<proteinExistence type="predicted"/>
<name>A0A1M5UP85_9FIRM</name>
<dbReference type="Pfam" id="PF02518">
    <property type="entry name" value="HATPase_c"/>
    <property type="match status" value="1"/>
</dbReference>
<dbReference type="InterPro" id="IPR050398">
    <property type="entry name" value="HssS/ArlS-like"/>
</dbReference>
<dbReference type="Gene3D" id="1.10.287.130">
    <property type="match status" value="1"/>
</dbReference>
<dbReference type="Gene3D" id="3.30.565.10">
    <property type="entry name" value="Histidine kinase-like ATPase, C-terminal domain"/>
    <property type="match status" value="1"/>
</dbReference>
<dbReference type="InterPro" id="IPR036097">
    <property type="entry name" value="HisK_dim/P_sf"/>
</dbReference>
<dbReference type="InterPro" id="IPR005467">
    <property type="entry name" value="His_kinase_dom"/>
</dbReference>
<evidence type="ECO:0000256" key="4">
    <source>
        <dbReference type="ARBA" id="ARBA00022475"/>
    </source>
</evidence>
<dbReference type="InterPro" id="IPR036890">
    <property type="entry name" value="HATPase_C_sf"/>
</dbReference>
<dbReference type="InterPro" id="IPR003594">
    <property type="entry name" value="HATPase_dom"/>
</dbReference>
<dbReference type="SUPFAM" id="SSF47384">
    <property type="entry name" value="Homodimeric domain of signal transducing histidine kinase"/>
    <property type="match status" value="1"/>
</dbReference>
<dbReference type="CDD" id="cd00082">
    <property type="entry name" value="HisKA"/>
    <property type="match status" value="1"/>
</dbReference>
<feature type="domain" description="HAMP" evidence="16">
    <location>
        <begin position="136"/>
        <end position="187"/>
    </location>
</feature>
<protein>
    <recommendedName>
        <fullName evidence="3">histidine kinase</fullName>
        <ecNumber evidence="3">2.7.13.3</ecNumber>
    </recommendedName>
</protein>
<dbReference type="InterPro" id="IPR003661">
    <property type="entry name" value="HisK_dim/P_dom"/>
</dbReference>
<evidence type="ECO:0000256" key="3">
    <source>
        <dbReference type="ARBA" id="ARBA00012438"/>
    </source>
</evidence>
<dbReference type="SMART" id="SM00387">
    <property type="entry name" value="HATPase_c"/>
    <property type="match status" value="1"/>
</dbReference>
<dbReference type="GO" id="GO:0005886">
    <property type="term" value="C:plasma membrane"/>
    <property type="evidence" value="ECO:0007669"/>
    <property type="project" value="UniProtKB-SubCell"/>
</dbReference>
<dbReference type="GO" id="GO:0000155">
    <property type="term" value="F:phosphorelay sensor kinase activity"/>
    <property type="evidence" value="ECO:0007669"/>
    <property type="project" value="InterPro"/>
</dbReference>
<dbReference type="FunFam" id="3.30.565.10:FF:000006">
    <property type="entry name" value="Sensor histidine kinase WalK"/>
    <property type="match status" value="1"/>
</dbReference>
<reference evidence="18" key="1">
    <citation type="submission" date="2016-11" db="EMBL/GenBank/DDBJ databases">
        <authorList>
            <person name="Varghese N."/>
            <person name="Submissions S."/>
        </authorList>
    </citation>
    <scope>NUCLEOTIDE SEQUENCE [LARGE SCALE GENOMIC DNA]</scope>
    <source>
        <strain evidence="18">DSM 13643</strain>
    </source>
</reference>
<keyword evidence="7 14" id="KW-0812">Transmembrane</keyword>
<comment type="subcellular location">
    <subcellularLocation>
        <location evidence="2">Cell membrane</location>
        <topology evidence="2">Multi-pass membrane protein</topology>
    </subcellularLocation>
</comment>
<evidence type="ECO:0000313" key="18">
    <source>
        <dbReference type="Proteomes" id="UP000183967"/>
    </source>
</evidence>
<sequence>MVNLSRFLNNPEVKRIIIKLIAFQIILTILVFYIINIRIDNLKNNMIDNNIAVIGKILSIHPELEEEIIGYFTGRVSDVEMKKGMDIASKYHFTKELPIEVFSYLYNFEKNFYIIAGIFLFLSLAAILFIVLIEYKNIFRKVNIISQKAEDVVNGEIEALPEDGEGDFSILYHNFNNMTNRLKLTIEALDREKIYLKDIISDISHQLKTPLSSLIILNDIMLTRDIDRKKREEFLYKSREQLERMQWLIINLLKLAKMEVGAVKFNYYNENIIDTIKGSVSLLKPTIDKKNQQITIDTNKDNIVLKHDSEWLKEAFVNIIKNSSEHTPDNGRISISIDDTPVFTKVIIEDTGEGIKREELPNIFKRFYKASNAKSDSIGIGLSLAKTIIESHGGEIWVESKEGEGTRFIITFLKI</sequence>
<keyword evidence="11 14" id="KW-1133">Transmembrane helix</keyword>
<keyword evidence="9" id="KW-0418">Kinase</keyword>
<evidence type="ECO:0000256" key="13">
    <source>
        <dbReference type="ARBA" id="ARBA00023136"/>
    </source>
</evidence>
<feature type="transmembrane region" description="Helical" evidence="14">
    <location>
        <begin position="16"/>
        <end position="35"/>
    </location>
</feature>
<dbReference type="InterPro" id="IPR004358">
    <property type="entry name" value="Sig_transdc_His_kin-like_C"/>
</dbReference>
<dbReference type="SUPFAM" id="SSF55874">
    <property type="entry name" value="ATPase domain of HSP90 chaperone/DNA topoisomerase II/histidine kinase"/>
    <property type="match status" value="1"/>
</dbReference>
<keyword evidence="4" id="KW-1003">Cell membrane</keyword>